<comment type="caution">
    <text evidence="1">The sequence shown here is derived from an EMBL/GenBank/DDBJ whole genome shotgun (WGS) entry which is preliminary data.</text>
</comment>
<keyword evidence="2" id="KW-1185">Reference proteome</keyword>
<reference evidence="1 2" key="1">
    <citation type="submission" date="2018-04" db="EMBL/GenBank/DDBJ databases">
        <authorList>
            <person name="Zhang X."/>
            <person name="Yuan J."/>
            <person name="Li F."/>
            <person name="Xiang J."/>
        </authorList>
    </citation>
    <scope>NUCLEOTIDE SEQUENCE [LARGE SCALE GENOMIC DNA]</scope>
    <source>
        <tissue evidence="1">Muscle</tissue>
    </source>
</reference>
<dbReference type="EMBL" id="QCYY01001169">
    <property type="protein sequence ID" value="ROT79957.1"/>
    <property type="molecule type" value="Genomic_DNA"/>
</dbReference>
<dbReference type="AlphaFoldDB" id="A0A423TU16"/>
<evidence type="ECO:0000313" key="1">
    <source>
        <dbReference type="EMBL" id="ROT79957.1"/>
    </source>
</evidence>
<organism evidence="1 2">
    <name type="scientific">Penaeus vannamei</name>
    <name type="common">Whiteleg shrimp</name>
    <name type="synonym">Litopenaeus vannamei</name>
    <dbReference type="NCBI Taxonomy" id="6689"/>
    <lineage>
        <taxon>Eukaryota</taxon>
        <taxon>Metazoa</taxon>
        <taxon>Ecdysozoa</taxon>
        <taxon>Arthropoda</taxon>
        <taxon>Crustacea</taxon>
        <taxon>Multicrustacea</taxon>
        <taxon>Malacostraca</taxon>
        <taxon>Eumalacostraca</taxon>
        <taxon>Eucarida</taxon>
        <taxon>Decapoda</taxon>
        <taxon>Dendrobranchiata</taxon>
        <taxon>Penaeoidea</taxon>
        <taxon>Penaeidae</taxon>
        <taxon>Penaeus</taxon>
    </lineage>
</organism>
<dbReference type="Proteomes" id="UP000283509">
    <property type="component" value="Unassembled WGS sequence"/>
</dbReference>
<reference evidence="1 2" key="2">
    <citation type="submission" date="2019-01" db="EMBL/GenBank/DDBJ databases">
        <title>The decoding of complex shrimp genome reveals the adaptation for benthos swimmer, frequently molting mechanism and breeding impact on genome.</title>
        <authorList>
            <person name="Sun Y."/>
            <person name="Gao Y."/>
            <person name="Yu Y."/>
        </authorList>
    </citation>
    <scope>NUCLEOTIDE SEQUENCE [LARGE SCALE GENOMIC DNA]</scope>
    <source>
        <tissue evidence="1">Muscle</tissue>
    </source>
</reference>
<protein>
    <submittedName>
        <fullName evidence="1">Uncharacterized protein</fullName>
    </submittedName>
</protein>
<accession>A0A423TU16</accession>
<proteinExistence type="predicted"/>
<name>A0A423TU16_PENVA</name>
<evidence type="ECO:0000313" key="2">
    <source>
        <dbReference type="Proteomes" id="UP000283509"/>
    </source>
</evidence>
<sequence length="645" mass="67379">MAILLVGVPRASSSWVQWHPPRGARHPPAWVQVLSISWSRASSRGCQCEPSIWASGILLRGARWRSSSGWHPPSVVLLAISSWVMVHPPRGSSAILLLGASCILSYVVRGIHIVRCQVASSSVARCYLLVVPGAIFLVGQVHPPRGSSARSLVGPGWHPPRGLPGAILLVECSAILSGCQWRSSLGAGGDLSSWVHVGILPRGQWHSFSGCQGGDPPLGSSAILSGAGGILLRGCQCRSISVCQVGDPPRGCQLAILPVGAAWPILLVGQWRSSSWVPVAILLVGARWRSSSWVPGGDPPLLPVAILLGARWRIPPLVHRWSSGLWVQVAFLRGGSADGAASGCQVHPPPGPVASPRCAGAIFLVVASGIPLVVPWRSILWWPVAPPRGARCILLCPGRSPRVPVTILPRDCLVAISRGASGESSLWCLVAISSRCQCILLRVPCAILLEVQVASSSGCLGGGGGDHSLLPVADPLRCVARCDPPRGSSGISSWVPAWRSSSWWPCGRSPRGACAISSWCQWRSSSGASGVSPRVVQCILLCVPGGRSPSGCCGILLSGPCGSSAVVPVAHPLSGPWWRSSYGARVRASYVVPGGDSSQTWCLVAISYSWMPGGGPSCWVPTQTILLRVLPGGDPLASVPVATSS</sequence>
<gene>
    <name evidence="1" type="ORF">C7M84_001296</name>
</gene>